<feature type="domain" description="HTH lysR-type" evidence="5">
    <location>
        <begin position="1"/>
        <end position="57"/>
    </location>
</feature>
<dbReference type="PANTHER" id="PTHR30346:SF28">
    <property type="entry name" value="HTH-TYPE TRANSCRIPTIONAL REGULATOR CYNR"/>
    <property type="match status" value="1"/>
</dbReference>
<dbReference type="InterPro" id="IPR036388">
    <property type="entry name" value="WH-like_DNA-bd_sf"/>
</dbReference>
<sequence length="294" mass="32569">MDLHALEQFLVVARVEHLSRAAEELRVAQPSLSRTIARLESELGTPLFDRGGRLRLNDHGRIFRQHVERSLGELSEGRRAIADADIGSVRLASETFLTLTGPIAAFRRAHPEIDVELHQMAADQMHRALHAREVDLCVASQPIRSQGLDSVHLYGEPVWLAVPIGHPFSTRQTVSVHELHDEPFVIPRRGHWQRRLLDQLFADSPSPRLVCEGDEAAATVALVGAGLGLTLVPDMARYAGTRAEVELVGIEDPHSWRDLSLHRAADAAMSSAVRLMHACLVDWTWSPAALPGRR</sequence>
<reference evidence="6 8" key="1">
    <citation type="journal article" date="2017" name="Elife">
        <title>Extensive horizontal gene transfer in cheese-associated bacteria.</title>
        <authorList>
            <person name="Bonham K.S."/>
            <person name="Wolfe B.E."/>
            <person name="Dutton R.J."/>
        </authorList>
    </citation>
    <scope>NUCLEOTIDE SEQUENCE [LARGE SCALE GENOMIC DNA]</scope>
    <source>
        <strain evidence="6 8">947_7</strain>
    </source>
</reference>
<dbReference type="SUPFAM" id="SSF46785">
    <property type="entry name" value="Winged helix' DNA-binding domain"/>
    <property type="match status" value="1"/>
</dbReference>
<dbReference type="InterPro" id="IPR005119">
    <property type="entry name" value="LysR_subst-bd"/>
</dbReference>
<gene>
    <name evidence="6" type="ORF">CIK64_01615</name>
    <name evidence="7" type="ORF">EB834_09615</name>
</gene>
<dbReference type="EMBL" id="RHFF01000008">
    <property type="protein sequence ID" value="TGD38806.1"/>
    <property type="molecule type" value="Genomic_DNA"/>
</dbReference>
<dbReference type="InterPro" id="IPR000847">
    <property type="entry name" value="LysR_HTH_N"/>
</dbReference>
<dbReference type="Gene3D" id="3.40.190.290">
    <property type="match status" value="1"/>
</dbReference>
<organism evidence="6 8">
    <name type="scientific">Brevibacterium aurantiacum</name>
    <dbReference type="NCBI Taxonomy" id="273384"/>
    <lineage>
        <taxon>Bacteria</taxon>
        <taxon>Bacillati</taxon>
        <taxon>Actinomycetota</taxon>
        <taxon>Actinomycetes</taxon>
        <taxon>Micrococcales</taxon>
        <taxon>Brevibacteriaceae</taxon>
        <taxon>Brevibacterium</taxon>
    </lineage>
</organism>
<dbReference type="Gene3D" id="1.10.10.10">
    <property type="entry name" value="Winged helix-like DNA-binding domain superfamily/Winged helix DNA-binding domain"/>
    <property type="match status" value="1"/>
</dbReference>
<evidence type="ECO:0000256" key="2">
    <source>
        <dbReference type="ARBA" id="ARBA00023015"/>
    </source>
</evidence>
<evidence type="ECO:0000313" key="8">
    <source>
        <dbReference type="Proteomes" id="UP000217564"/>
    </source>
</evidence>
<dbReference type="GO" id="GO:0032993">
    <property type="term" value="C:protein-DNA complex"/>
    <property type="evidence" value="ECO:0007669"/>
    <property type="project" value="TreeGrafter"/>
</dbReference>
<dbReference type="Pfam" id="PF00126">
    <property type="entry name" value="HTH_1"/>
    <property type="match status" value="1"/>
</dbReference>
<dbReference type="Proteomes" id="UP000217564">
    <property type="component" value="Unassembled WGS sequence"/>
</dbReference>
<dbReference type="SUPFAM" id="SSF53850">
    <property type="entry name" value="Periplasmic binding protein-like II"/>
    <property type="match status" value="1"/>
</dbReference>
<keyword evidence="3" id="KW-0238">DNA-binding</keyword>
<reference evidence="7 9" key="2">
    <citation type="submission" date="2018-10" db="EMBL/GenBank/DDBJ databases">
        <title>Brevibacterium genomes from Austrain hard cheese rinds.</title>
        <authorList>
            <person name="Anast J.M."/>
            <person name="Dzieciol M."/>
            <person name="Schultz D.L."/>
            <person name="Mann E."/>
            <person name="Wagner M."/>
            <person name="Schmitz-Esser S."/>
        </authorList>
    </citation>
    <scope>NUCLEOTIDE SEQUENCE [LARGE SCALE GENOMIC DNA]</scope>
    <source>
        <strain evidence="7 9">L261</strain>
    </source>
</reference>
<dbReference type="EMBL" id="NRGP01000002">
    <property type="protein sequence ID" value="PCC48411.1"/>
    <property type="molecule type" value="Genomic_DNA"/>
</dbReference>
<accession>A0A2A3ZAB5</accession>
<evidence type="ECO:0000313" key="6">
    <source>
        <dbReference type="EMBL" id="PCC48411.1"/>
    </source>
</evidence>
<dbReference type="GO" id="GO:0003677">
    <property type="term" value="F:DNA binding"/>
    <property type="evidence" value="ECO:0007669"/>
    <property type="project" value="UniProtKB-KW"/>
</dbReference>
<keyword evidence="4" id="KW-0804">Transcription</keyword>
<comment type="similarity">
    <text evidence="1">Belongs to the LysR transcriptional regulatory family.</text>
</comment>
<keyword evidence="2" id="KW-0805">Transcription regulation</keyword>
<dbReference type="PRINTS" id="PR00039">
    <property type="entry name" value="HTHLYSR"/>
</dbReference>
<protein>
    <submittedName>
        <fullName evidence="7">LysR family transcriptional regulator</fullName>
    </submittedName>
</protein>
<evidence type="ECO:0000313" key="9">
    <source>
        <dbReference type="Proteomes" id="UP000297736"/>
    </source>
</evidence>
<evidence type="ECO:0000256" key="1">
    <source>
        <dbReference type="ARBA" id="ARBA00009437"/>
    </source>
</evidence>
<dbReference type="PROSITE" id="PS50931">
    <property type="entry name" value="HTH_LYSR"/>
    <property type="match status" value="1"/>
</dbReference>
<dbReference type="AlphaFoldDB" id="A0A2A3ZAB5"/>
<dbReference type="GO" id="GO:0003700">
    <property type="term" value="F:DNA-binding transcription factor activity"/>
    <property type="evidence" value="ECO:0007669"/>
    <property type="project" value="InterPro"/>
</dbReference>
<dbReference type="FunFam" id="1.10.10.10:FF:000001">
    <property type="entry name" value="LysR family transcriptional regulator"/>
    <property type="match status" value="1"/>
</dbReference>
<dbReference type="RefSeq" id="WP_096161537.1">
    <property type="nucleotide sequence ID" value="NZ_JABUXY010000001.1"/>
</dbReference>
<name>A0A2A3ZAB5_BREAU</name>
<evidence type="ECO:0000259" key="5">
    <source>
        <dbReference type="PROSITE" id="PS50931"/>
    </source>
</evidence>
<dbReference type="Pfam" id="PF03466">
    <property type="entry name" value="LysR_substrate"/>
    <property type="match status" value="1"/>
</dbReference>
<evidence type="ECO:0000313" key="7">
    <source>
        <dbReference type="EMBL" id="TGD38806.1"/>
    </source>
</evidence>
<evidence type="ECO:0000256" key="4">
    <source>
        <dbReference type="ARBA" id="ARBA00023163"/>
    </source>
</evidence>
<comment type="caution">
    <text evidence="6">The sequence shown here is derived from an EMBL/GenBank/DDBJ whole genome shotgun (WGS) entry which is preliminary data.</text>
</comment>
<dbReference type="Proteomes" id="UP000297736">
    <property type="component" value="Unassembled WGS sequence"/>
</dbReference>
<proteinExistence type="inferred from homology"/>
<dbReference type="PANTHER" id="PTHR30346">
    <property type="entry name" value="TRANSCRIPTIONAL DUAL REGULATOR HCAR-RELATED"/>
    <property type="match status" value="1"/>
</dbReference>
<dbReference type="InterPro" id="IPR036390">
    <property type="entry name" value="WH_DNA-bd_sf"/>
</dbReference>
<dbReference type="CDD" id="cd05466">
    <property type="entry name" value="PBP2_LTTR_substrate"/>
    <property type="match status" value="1"/>
</dbReference>
<evidence type="ECO:0000256" key="3">
    <source>
        <dbReference type="ARBA" id="ARBA00023125"/>
    </source>
</evidence>